<evidence type="ECO:0000313" key="4">
    <source>
        <dbReference type="Proteomes" id="UP000542674"/>
    </source>
</evidence>
<protein>
    <recommendedName>
        <fullName evidence="2">DUF1707 domain-containing protein</fullName>
    </recommendedName>
</protein>
<organism evidence="3 4">
    <name type="scientific">Saccharothrix violaceirubra</name>
    <dbReference type="NCBI Taxonomy" id="413306"/>
    <lineage>
        <taxon>Bacteria</taxon>
        <taxon>Bacillati</taxon>
        <taxon>Actinomycetota</taxon>
        <taxon>Actinomycetes</taxon>
        <taxon>Pseudonocardiales</taxon>
        <taxon>Pseudonocardiaceae</taxon>
        <taxon>Saccharothrix</taxon>
    </lineage>
</organism>
<keyword evidence="1" id="KW-0812">Transmembrane</keyword>
<sequence length="129" mass="14185">MGQEIRIGDAEREKALELLGVHLGDGRLTITEYGDRSAQVTTARTRGELLALFADLPAPKPQFEPRPAVPPMPPAFVPPSFPARPRFDRSYVPAVVLGCVALFFAFRSPAVFLLIPVVMLILHARGRRP</sequence>
<evidence type="ECO:0000259" key="2">
    <source>
        <dbReference type="Pfam" id="PF08044"/>
    </source>
</evidence>
<accession>A0A7W7SY59</accession>
<keyword evidence="1" id="KW-1133">Transmembrane helix</keyword>
<evidence type="ECO:0000256" key="1">
    <source>
        <dbReference type="SAM" id="Phobius"/>
    </source>
</evidence>
<feature type="domain" description="DUF1707" evidence="2">
    <location>
        <begin position="5"/>
        <end position="57"/>
    </location>
</feature>
<proteinExistence type="predicted"/>
<evidence type="ECO:0000313" key="3">
    <source>
        <dbReference type="EMBL" id="MBB4963115.1"/>
    </source>
</evidence>
<name>A0A7W7SY59_9PSEU</name>
<gene>
    <name evidence="3" type="ORF">F4559_000474</name>
</gene>
<keyword evidence="4" id="KW-1185">Reference proteome</keyword>
<dbReference type="Pfam" id="PF08044">
    <property type="entry name" value="DUF1707"/>
    <property type="match status" value="1"/>
</dbReference>
<dbReference type="RefSeq" id="WP_184665941.1">
    <property type="nucleotide sequence ID" value="NZ_BAABAI010000004.1"/>
</dbReference>
<reference evidence="3 4" key="1">
    <citation type="submission" date="2020-08" db="EMBL/GenBank/DDBJ databases">
        <title>Sequencing the genomes of 1000 actinobacteria strains.</title>
        <authorList>
            <person name="Klenk H.-P."/>
        </authorList>
    </citation>
    <scope>NUCLEOTIDE SEQUENCE [LARGE SCALE GENOMIC DNA]</scope>
    <source>
        <strain evidence="3 4">DSM 45084</strain>
    </source>
</reference>
<comment type="caution">
    <text evidence="3">The sequence shown here is derived from an EMBL/GenBank/DDBJ whole genome shotgun (WGS) entry which is preliminary data.</text>
</comment>
<keyword evidence="1" id="KW-0472">Membrane</keyword>
<dbReference type="EMBL" id="JACHJS010000001">
    <property type="protein sequence ID" value="MBB4963115.1"/>
    <property type="molecule type" value="Genomic_DNA"/>
</dbReference>
<dbReference type="InterPro" id="IPR012551">
    <property type="entry name" value="DUF1707_SHOCT-like"/>
</dbReference>
<dbReference type="AlphaFoldDB" id="A0A7W7SY59"/>
<feature type="transmembrane region" description="Helical" evidence="1">
    <location>
        <begin position="91"/>
        <end position="122"/>
    </location>
</feature>
<dbReference type="Proteomes" id="UP000542674">
    <property type="component" value="Unassembled WGS sequence"/>
</dbReference>